<proteinExistence type="predicted"/>
<keyword evidence="8" id="KW-1185">Reference proteome</keyword>
<keyword evidence="2" id="KW-0805">Transcription regulation</keyword>
<evidence type="ECO:0000313" key="7">
    <source>
        <dbReference type="EMBL" id="KAK4282716.1"/>
    </source>
</evidence>
<dbReference type="Gene3D" id="4.10.280.10">
    <property type="entry name" value="Helix-loop-helix DNA-binding domain"/>
    <property type="match status" value="1"/>
</dbReference>
<keyword evidence="3" id="KW-0804">Transcription</keyword>
<feature type="domain" description="BHLH" evidence="6">
    <location>
        <begin position="124"/>
        <end position="173"/>
    </location>
</feature>
<organism evidence="7 8">
    <name type="scientific">Acacia crassicarpa</name>
    <name type="common">northern wattle</name>
    <dbReference type="NCBI Taxonomy" id="499986"/>
    <lineage>
        <taxon>Eukaryota</taxon>
        <taxon>Viridiplantae</taxon>
        <taxon>Streptophyta</taxon>
        <taxon>Embryophyta</taxon>
        <taxon>Tracheophyta</taxon>
        <taxon>Spermatophyta</taxon>
        <taxon>Magnoliopsida</taxon>
        <taxon>eudicotyledons</taxon>
        <taxon>Gunneridae</taxon>
        <taxon>Pentapetalae</taxon>
        <taxon>rosids</taxon>
        <taxon>fabids</taxon>
        <taxon>Fabales</taxon>
        <taxon>Fabaceae</taxon>
        <taxon>Caesalpinioideae</taxon>
        <taxon>mimosoid clade</taxon>
        <taxon>Acacieae</taxon>
        <taxon>Acacia</taxon>
    </lineage>
</organism>
<dbReference type="GO" id="GO:0000976">
    <property type="term" value="F:transcription cis-regulatory region binding"/>
    <property type="evidence" value="ECO:0007669"/>
    <property type="project" value="UniProtKB-ARBA"/>
</dbReference>
<dbReference type="PANTHER" id="PTHR33124:SF46">
    <property type="entry name" value="TRANSCRIPTION FACTOR BHLH150"/>
    <property type="match status" value="1"/>
</dbReference>
<dbReference type="AlphaFoldDB" id="A0AAE1N4P3"/>
<dbReference type="InterPro" id="IPR011598">
    <property type="entry name" value="bHLH_dom"/>
</dbReference>
<dbReference type="GO" id="GO:0006355">
    <property type="term" value="P:regulation of DNA-templated transcription"/>
    <property type="evidence" value="ECO:0007669"/>
    <property type="project" value="InterPro"/>
</dbReference>
<feature type="compositionally biased region" description="Polar residues" evidence="5">
    <location>
        <begin position="1"/>
        <end position="10"/>
    </location>
</feature>
<dbReference type="InterPro" id="IPR044660">
    <property type="entry name" value="IBH1-like"/>
</dbReference>
<feature type="compositionally biased region" description="Basic and acidic residues" evidence="5">
    <location>
        <begin position="31"/>
        <end position="41"/>
    </location>
</feature>
<evidence type="ECO:0000256" key="1">
    <source>
        <dbReference type="ARBA" id="ARBA00004123"/>
    </source>
</evidence>
<dbReference type="InterPro" id="IPR036638">
    <property type="entry name" value="HLH_DNA-bd_sf"/>
</dbReference>
<reference evidence="7" key="1">
    <citation type="submission" date="2023-10" db="EMBL/GenBank/DDBJ databases">
        <title>Chromosome-level genome of the transformable northern wattle, Acacia crassicarpa.</title>
        <authorList>
            <person name="Massaro I."/>
            <person name="Sinha N.R."/>
            <person name="Poethig S."/>
            <person name="Leichty A.R."/>
        </authorList>
    </citation>
    <scope>NUCLEOTIDE SEQUENCE</scope>
    <source>
        <strain evidence="7">Acra3RX</strain>
        <tissue evidence="7">Leaf</tissue>
    </source>
</reference>
<gene>
    <name evidence="7" type="ORF">QN277_014060</name>
</gene>
<name>A0AAE1N4P3_9FABA</name>
<dbReference type="PROSITE" id="PS50888">
    <property type="entry name" value="BHLH"/>
    <property type="match status" value="1"/>
</dbReference>
<dbReference type="SUPFAM" id="SSF47459">
    <property type="entry name" value="HLH, helix-loop-helix DNA-binding domain"/>
    <property type="match status" value="1"/>
</dbReference>
<feature type="compositionally biased region" description="Polar residues" evidence="5">
    <location>
        <begin position="16"/>
        <end position="27"/>
    </location>
</feature>
<dbReference type="GO" id="GO:0005634">
    <property type="term" value="C:nucleus"/>
    <property type="evidence" value="ECO:0007669"/>
    <property type="project" value="UniProtKB-SubCell"/>
</dbReference>
<dbReference type="CDD" id="cd11444">
    <property type="entry name" value="bHLH_AtIBH1_like"/>
    <property type="match status" value="1"/>
</dbReference>
<comment type="caution">
    <text evidence="7">The sequence shown here is derived from an EMBL/GenBank/DDBJ whole genome shotgun (WGS) entry which is preliminary data.</text>
</comment>
<comment type="subcellular location">
    <subcellularLocation>
        <location evidence="1">Nucleus</location>
    </subcellularLocation>
</comment>
<sequence length="202" mass="22933">MESLQPNLDSIHSDTLPPSTLKKSTNFGADPNDHNSLHPVRWRSDTERRIYSSKLIEALRHVLRRSPSLPPKRGGGHEIRETADRVLAATDKGRTRWSRAILASPLGRWRLQRQHKKVKKMTRGLKKPDIRKERRRSPALQKKARVLGRLVPGCRKVSFPNLLEETTDYISALEMQVRAMTTLTELLASSAAPADRLEGLRA</sequence>
<feature type="region of interest" description="Disordered" evidence="5">
    <location>
        <begin position="1"/>
        <end position="41"/>
    </location>
</feature>
<evidence type="ECO:0000259" key="6">
    <source>
        <dbReference type="PROSITE" id="PS50888"/>
    </source>
</evidence>
<keyword evidence="4" id="KW-0539">Nucleus</keyword>
<protein>
    <recommendedName>
        <fullName evidence="6">BHLH domain-containing protein</fullName>
    </recommendedName>
</protein>
<dbReference type="PANTHER" id="PTHR33124">
    <property type="entry name" value="TRANSCRIPTION FACTOR IBH1-LIKE 1"/>
    <property type="match status" value="1"/>
</dbReference>
<accession>A0AAE1N4P3</accession>
<evidence type="ECO:0000256" key="3">
    <source>
        <dbReference type="ARBA" id="ARBA00023163"/>
    </source>
</evidence>
<dbReference type="InterPro" id="IPR044549">
    <property type="entry name" value="bHLH_AtIBH1-like"/>
</dbReference>
<dbReference type="EMBL" id="JAWXYG010000002">
    <property type="protein sequence ID" value="KAK4282716.1"/>
    <property type="molecule type" value="Genomic_DNA"/>
</dbReference>
<evidence type="ECO:0000256" key="5">
    <source>
        <dbReference type="SAM" id="MobiDB-lite"/>
    </source>
</evidence>
<evidence type="ECO:0000313" key="8">
    <source>
        <dbReference type="Proteomes" id="UP001293593"/>
    </source>
</evidence>
<evidence type="ECO:0000256" key="2">
    <source>
        <dbReference type="ARBA" id="ARBA00023015"/>
    </source>
</evidence>
<evidence type="ECO:0000256" key="4">
    <source>
        <dbReference type="ARBA" id="ARBA00023242"/>
    </source>
</evidence>
<dbReference type="Proteomes" id="UP001293593">
    <property type="component" value="Unassembled WGS sequence"/>
</dbReference>
<dbReference type="GO" id="GO:0046983">
    <property type="term" value="F:protein dimerization activity"/>
    <property type="evidence" value="ECO:0007669"/>
    <property type="project" value="InterPro"/>
</dbReference>